<name>A0A0J0XYG9_9TREE</name>
<dbReference type="PANTHER" id="PTHR37487:SF2">
    <property type="entry name" value="EXPRESSED PROTEIN"/>
    <property type="match status" value="1"/>
</dbReference>
<dbReference type="OrthoDB" id="3362246at2759"/>
<feature type="region of interest" description="Disordered" evidence="1">
    <location>
        <begin position="91"/>
        <end position="116"/>
    </location>
</feature>
<dbReference type="PANTHER" id="PTHR37487">
    <property type="entry name" value="CHROMOSOME 1, WHOLE GENOME SHOTGUN SEQUENCE"/>
    <property type="match status" value="1"/>
</dbReference>
<sequence>EPTRLQWSGGSPPYWVTVIPAGQPSAAPIMTLADSSDATSMTWNVNLPANSQITLQIRDGTGNVQYSSPITVQAGSNTACLTASASGTDSAGAVAGASGAPTNNAPSGSASASPSAAGSPSAAAAASVSSAASAATSAAATPTPGAASAVNIPIIGAAAVAAAVMAYV</sequence>
<feature type="non-terminal residue" evidence="2">
    <location>
        <position position="1"/>
    </location>
</feature>
<proteinExistence type="predicted"/>
<evidence type="ECO:0000313" key="2">
    <source>
        <dbReference type="EMBL" id="KLT46088.1"/>
    </source>
</evidence>
<dbReference type="Proteomes" id="UP000053611">
    <property type="component" value="Unassembled WGS sequence"/>
</dbReference>
<dbReference type="EMBL" id="KQ087178">
    <property type="protein sequence ID" value="KLT46088.1"/>
    <property type="molecule type" value="Genomic_DNA"/>
</dbReference>
<keyword evidence="3" id="KW-1185">Reference proteome</keyword>
<organism evidence="2 3">
    <name type="scientific">Cutaneotrichosporon oleaginosum</name>
    <dbReference type="NCBI Taxonomy" id="879819"/>
    <lineage>
        <taxon>Eukaryota</taxon>
        <taxon>Fungi</taxon>
        <taxon>Dikarya</taxon>
        <taxon>Basidiomycota</taxon>
        <taxon>Agaricomycotina</taxon>
        <taxon>Tremellomycetes</taxon>
        <taxon>Trichosporonales</taxon>
        <taxon>Trichosporonaceae</taxon>
        <taxon>Cutaneotrichosporon</taxon>
    </lineage>
</organism>
<reference evidence="2 3" key="1">
    <citation type="submission" date="2015-03" db="EMBL/GenBank/DDBJ databases">
        <title>Genomics and transcriptomics of the oil-accumulating basidiomycete yeast T. oleaginosus allow insights into substrate utilization and the diverse evolutionary trajectories of mating systems in fungi.</title>
        <authorList>
            <consortium name="DOE Joint Genome Institute"/>
            <person name="Kourist R."/>
            <person name="Kracht O."/>
            <person name="Bracharz F."/>
            <person name="Lipzen A."/>
            <person name="Nolan M."/>
            <person name="Ohm R."/>
            <person name="Grigoriev I."/>
            <person name="Sun S."/>
            <person name="Heitman J."/>
            <person name="Bruck T."/>
            <person name="Nowrousian M."/>
        </authorList>
    </citation>
    <scope>NUCLEOTIDE SEQUENCE [LARGE SCALE GENOMIC DNA]</scope>
    <source>
        <strain evidence="2 3">IBC0246</strain>
    </source>
</reference>
<gene>
    <name evidence="2" type="ORF">CC85DRAFT_239208</name>
</gene>
<dbReference type="GeneID" id="28980736"/>
<dbReference type="AlphaFoldDB" id="A0A0J0XYG9"/>
<dbReference type="STRING" id="879819.A0A0J0XYG9"/>
<protein>
    <submittedName>
        <fullName evidence="2">Uncharacterized protein</fullName>
    </submittedName>
</protein>
<accession>A0A0J0XYG9</accession>
<evidence type="ECO:0000256" key="1">
    <source>
        <dbReference type="SAM" id="MobiDB-lite"/>
    </source>
</evidence>
<evidence type="ECO:0000313" key="3">
    <source>
        <dbReference type="Proteomes" id="UP000053611"/>
    </source>
</evidence>